<reference evidence="2" key="2">
    <citation type="journal article" date="2021" name="PeerJ">
        <title>Extensive microbial diversity within the chicken gut microbiome revealed by metagenomics and culture.</title>
        <authorList>
            <person name="Gilroy R."/>
            <person name="Ravi A."/>
            <person name="Getino M."/>
            <person name="Pursley I."/>
            <person name="Horton D.L."/>
            <person name="Alikhan N.F."/>
            <person name="Baker D."/>
            <person name="Gharbi K."/>
            <person name="Hall N."/>
            <person name="Watson M."/>
            <person name="Adriaenssens E.M."/>
            <person name="Foster-Nyarko E."/>
            <person name="Jarju S."/>
            <person name="Secka A."/>
            <person name="Antonio M."/>
            <person name="Oren A."/>
            <person name="Chaudhuri R.R."/>
            <person name="La Ragione R."/>
            <person name="Hildebrand F."/>
            <person name="Pallen M.J."/>
        </authorList>
    </citation>
    <scope>NUCLEOTIDE SEQUENCE</scope>
    <source>
        <strain evidence="2">CHK195-15760</strain>
    </source>
</reference>
<dbReference type="EMBL" id="DVNH01000010">
    <property type="protein sequence ID" value="HIU51213.1"/>
    <property type="molecule type" value="Genomic_DNA"/>
</dbReference>
<reference evidence="2" key="1">
    <citation type="submission" date="2020-10" db="EMBL/GenBank/DDBJ databases">
        <authorList>
            <person name="Gilroy R."/>
        </authorList>
    </citation>
    <scope>NUCLEOTIDE SEQUENCE</scope>
    <source>
        <strain evidence="2">CHK195-15760</strain>
    </source>
</reference>
<feature type="coiled-coil region" evidence="1">
    <location>
        <begin position="2"/>
        <end position="32"/>
    </location>
</feature>
<dbReference type="Proteomes" id="UP000824093">
    <property type="component" value="Unassembled WGS sequence"/>
</dbReference>
<name>A0A9D1M097_9FIRM</name>
<keyword evidence="1" id="KW-0175">Coiled coil</keyword>
<gene>
    <name evidence="2" type="ORF">IAB70_01090</name>
</gene>
<evidence type="ECO:0000313" key="3">
    <source>
        <dbReference type="Proteomes" id="UP000824093"/>
    </source>
</evidence>
<proteinExistence type="predicted"/>
<sequence>MNENLKELMRQKEEIIRQLDEINNNISEEDLKKASTKELAEYTKLTLEIQKKLLIIEAVEKSLN</sequence>
<accession>A0A9D1M097</accession>
<evidence type="ECO:0000313" key="2">
    <source>
        <dbReference type="EMBL" id="HIU51213.1"/>
    </source>
</evidence>
<evidence type="ECO:0000256" key="1">
    <source>
        <dbReference type="SAM" id="Coils"/>
    </source>
</evidence>
<protein>
    <submittedName>
        <fullName evidence="2">Uncharacterized protein</fullName>
    </submittedName>
</protein>
<dbReference type="AlphaFoldDB" id="A0A9D1M097"/>
<comment type="caution">
    <text evidence="2">The sequence shown here is derived from an EMBL/GenBank/DDBJ whole genome shotgun (WGS) entry which is preliminary data.</text>
</comment>
<organism evidence="2 3">
    <name type="scientific">Candidatus Merdicola faecigallinarum</name>
    <dbReference type="NCBI Taxonomy" id="2840862"/>
    <lineage>
        <taxon>Bacteria</taxon>
        <taxon>Bacillati</taxon>
        <taxon>Bacillota</taxon>
        <taxon>Clostridia</taxon>
        <taxon>Candidatus Merdicola</taxon>
    </lineage>
</organism>